<sequence>MLQHKLLIPNPPLRPFLTQVLQLNPQKHRIINHADIILNGIEETDEAPAYVEHIVKCHTTKQRVTEKQYQKLMPFLHEYMENLFTLLTESHHNDNCMVECEGEHYLKVVRSNKREDIFNKNKEFEISQLILHLLVSLLEQFLPQPLDKYSPPLKSRAC</sequence>
<proteinExistence type="predicted"/>
<keyword evidence="2" id="KW-1185">Reference proteome</keyword>
<accession>A0ACC1TIM2</accession>
<evidence type="ECO:0000313" key="1">
    <source>
        <dbReference type="EMBL" id="KAJ3804360.1"/>
    </source>
</evidence>
<organism evidence="1 2">
    <name type="scientific">Lentinula aff. lateritia</name>
    <dbReference type="NCBI Taxonomy" id="2804960"/>
    <lineage>
        <taxon>Eukaryota</taxon>
        <taxon>Fungi</taxon>
        <taxon>Dikarya</taxon>
        <taxon>Basidiomycota</taxon>
        <taxon>Agaricomycotina</taxon>
        <taxon>Agaricomycetes</taxon>
        <taxon>Agaricomycetidae</taxon>
        <taxon>Agaricales</taxon>
        <taxon>Marasmiineae</taxon>
        <taxon>Omphalotaceae</taxon>
        <taxon>Lentinula</taxon>
    </lineage>
</organism>
<protein>
    <submittedName>
        <fullName evidence="1">Uncharacterized protein</fullName>
    </submittedName>
</protein>
<reference evidence="1" key="1">
    <citation type="submission" date="2022-09" db="EMBL/GenBank/DDBJ databases">
        <title>A Global Phylogenomic Analysis of the Shiitake Genus Lentinula.</title>
        <authorList>
            <consortium name="DOE Joint Genome Institute"/>
            <person name="Sierra-Patev S."/>
            <person name="Min B."/>
            <person name="Naranjo-Ortiz M."/>
            <person name="Looney B."/>
            <person name="Konkel Z."/>
            <person name="Slot J.C."/>
            <person name="Sakamoto Y."/>
            <person name="Steenwyk J.L."/>
            <person name="Rokas A."/>
            <person name="Carro J."/>
            <person name="Camarero S."/>
            <person name="Ferreira P."/>
            <person name="Molpeceres G."/>
            <person name="Ruiz-Duenas F.J."/>
            <person name="Serrano A."/>
            <person name="Henrissat B."/>
            <person name="Drula E."/>
            <person name="Hughes K.W."/>
            <person name="Mata J.L."/>
            <person name="Ishikawa N.K."/>
            <person name="Vargas-Isla R."/>
            <person name="Ushijima S."/>
            <person name="Smith C.A."/>
            <person name="Ahrendt S."/>
            <person name="Andreopoulos W."/>
            <person name="He G."/>
            <person name="Labutti K."/>
            <person name="Lipzen A."/>
            <person name="Ng V."/>
            <person name="Riley R."/>
            <person name="Sandor L."/>
            <person name="Barry K."/>
            <person name="Martinez A.T."/>
            <person name="Xiao Y."/>
            <person name="Gibbons J.G."/>
            <person name="Terashima K."/>
            <person name="Grigoriev I.V."/>
            <person name="Hibbett D.S."/>
        </authorList>
    </citation>
    <scope>NUCLEOTIDE SEQUENCE</scope>
    <source>
        <strain evidence="1">TMI1499</strain>
    </source>
</reference>
<gene>
    <name evidence="1" type="ORF">F5876DRAFT_70699</name>
</gene>
<dbReference type="EMBL" id="MU796068">
    <property type="protein sequence ID" value="KAJ3804360.1"/>
    <property type="molecule type" value="Genomic_DNA"/>
</dbReference>
<comment type="caution">
    <text evidence="1">The sequence shown here is derived from an EMBL/GenBank/DDBJ whole genome shotgun (WGS) entry which is preliminary data.</text>
</comment>
<dbReference type="Proteomes" id="UP001163835">
    <property type="component" value="Unassembled WGS sequence"/>
</dbReference>
<evidence type="ECO:0000313" key="2">
    <source>
        <dbReference type="Proteomes" id="UP001163835"/>
    </source>
</evidence>
<name>A0ACC1TIM2_9AGAR</name>